<dbReference type="SUPFAM" id="SSF52091">
    <property type="entry name" value="SpoIIaa-like"/>
    <property type="match status" value="1"/>
</dbReference>
<dbReference type="CDD" id="cd07043">
    <property type="entry name" value="STAS_anti-anti-sigma_factors"/>
    <property type="match status" value="1"/>
</dbReference>
<dbReference type="AlphaFoldDB" id="A0A5N0EHX3"/>
<dbReference type="Pfam" id="PF01740">
    <property type="entry name" value="STAS"/>
    <property type="match status" value="1"/>
</dbReference>
<dbReference type="Proteomes" id="UP000323876">
    <property type="component" value="Unassembled WGS sequence"/>
</dbReference>
<dbReference type="GO" id="GO:0043856">
    <property type="term" value="F:anti-sigma factor antagonist activity"/>
    <property type="evidence" value="ECO:0007669"/>
    <property type="project" value="TreeGrafter"/>
</dbReference>
<gene>
    <name evidence="3" type="ORF">F3087_07775</name>
</gene>
<protein>
    <submittedName>
        <fullName evidence="3">STAS domain-containing protein</fullName>
    </submittedName>
</protein>
<dbReference type="OrthoDB" id="4570512at2"/>
<feature type="compositionally biased region" description="Basic residues" evidence="1">
    <location>
        <begin position="8"/>
        <end position="18"/>
    </location>
</feature>
<organism evidence="3 4">
    <name type="scientific">Nocardia colli</name>
    <dbReference type="NCBI Taxonomy" id="2545717"/>
    <lineage>
        <taxon>Bacteria</taxon>
        <taxon>Bacillati</taxon>
        <taxon>Actinomycetota</taxon>
        <taxon>Actinomycetes</taxon>
        <taxon>Mycobacteriales</taxon>
        <taxon>Nocardiaceae</taxon>
        <taxon>Nocardia</taxon>
    </lineage>
</organism>
<evidence type="ECO:0000259" key="2">
    <source>
        <dbReference type="PROSITE" id="PS50801"/>
    </source>
</evidence>
<comment type="caution">
    <text evidence="3">The sequence shown here is derived from an EMBL/GenBank/DDBJ whole genome shotgun (WGS) entry which is preliminary data.</text>
</comment>
<feature type="domain" description="STAS" evidence="2">
    <location>
        <begin position="43"/>
        <end position="142"/>
    </location>
</feature>
<evidence type="ECO:0000313" key="4">
    <source>
        <dbReference type="Proteomes" id="UP000323876"/>
    </source>
</evidence>
<proteinExistence type="predicted"/>
<accession>A0A5N0EHX3</accession>
<keyword evidence="4" id="KW-1185">Reference proteome</keyword>
<dbReference type="InterPro" id="IPR002645">
    <property type="entry name" value="STAS_dom"/>
</dbReference>
<name>A0A5N0EHX3_9NOCA</name>
<reference evidence="3 4" key="1">
    <citation type="submission" date="2019-09" db="EMBL/GenBank/DDBJ databases">
        <authorList>
            <person name="Wang X."/>
        </authorList>
    </citation>
    <scope>NUCLEOTIDE SEQUENCE [LARGE SCALE GENOMIC DNA]</scope>
    <source>
        <strain evidence="3 4">CICC 11023</strain>
    </source>
</reference>
<dbReference type="EMBL" id="VXLC01000003">
    <property type="protein sequence ID" value="KAA8888892.1"/>
    <property type="molecule type" value="Genomic_DNA"/>
</dbReference>
<evidence type="ECO:0000256" key="1">
    <source>
        <dbReference type="SAM" id="MobiDB-lite"/>
    </source>
</evidence>
<dbReference type="PROSITE" id="PS50801">
    <property type="entry name" value="STAS"/>
    <property type="match status" value="1"/>
</dbReference>
<dbReference type="InterPro" id="IPR036513">
    <property type="entry name" value="STAS_dom_sf"/>
</dbReference>
<sequence length="144" mass="15988">MANQVSPRRPRMSRRLLSHNHPPSNTGVFAHGQLRIRGETPRPGLRLLTVLGELDLATSPLLDRVVRDSERIPAMVVDMSEVAFLGFAGVDVLVRAAERADDGRRRFAVVVSTRPTQRAFELTGAYAWIGCYPRLDMALRAVAE</sequence>
<feature type="region of interest" description="Disordered" evidence="1">
    <location>
        <begin position="1"/>
        <end position="26"/>
    </location>
</feature>
<evidence type="ECO:0000313" key="3">
    <source>
        <dbReference type="EMBL" id="KAA8888892.1"/>
    </source>
</evidence>
<dbReference type="RefSeq" id="WP_150401167.1">
    <property type="nucleotide sequence ID" value="NZ_VXLC01000003.1"/>
</dbReference>
<dbReference type="Gene3D" id="3.30.750.24">
    <property type="entry name" value="STAS domain"/>
    <property type="match status" value="1"/>
</dbReference>
<dbReference type="PANTHER" id="PTHR33495:SF2">
    <property type="entry name" value="ANTI-SIGMA FACTOR ANTAGONIST TM_1081-RELATED"/>
    <property type="match status" value="1"/>
</dbReference>
<dbReference type="PANTHER" id="PTHR33495">
    <property type="entry name" value="ANTI-SIGMA FACTOR ANTAGONIST TM_1081-RELATED-RELATED"/>
    <property type="match status" value="1"/>
</dbReference>